<dbReference type="Proteomes" id="UP001055439">
    <property type="component" value="Chromosome 5"/>
</dbReference>
<dbReference type="EMBL" id="CP097507">
    <property type="protein sequence ID" value="URE03683.1"/>
    <property type="molecule type" value="Genomic_DNA"/>
</dbReference>
<accession>A0A9E7K2A6</accession>
<sequence length="116" mass="12897">MGCSQSHLDPHGVAEERSRKKAGLGPWSGDDVKAGRKADDGEERPGSPSFRFYFEGPWIDKDAAKVADAGEDHGKTDDKKERILHPSDKTIKTLATSKVRNPRANHQRTKEGNRKF</sequence>
<feature type="compositionally biased region" description="Basic and acidic residues" evidence="1">
    <location>
        <begin position="30"/>
        <end position="45"/>
    </location>
</feature>
<gene>
    <name evidence="2" type="ORF">MUK42_18447</name>
</gene>
<feature type="compositionally biased region" description="Basic and acidic residues" evidence="1">
    <location>
        <begin position="8"/>
        <end position="18"/>
    </location>
</feature>
<name>A0A9E7K2A6_9LILI</name>
<evidence type="ECO:0000313" key="2">
    <source>
        <dbReference type="EMBL" id="URE03683.1"/>
    </source>
</evidence>
<organism evidence="2 3">
    <name type="scientific">Musa troglodytarum</name>
    <name type="common">fe'i banana</name>
    <dbReference type="NCBI Taxonomy" id="320322"/>
    <lineage>
        <taxon>Eukaryota</taxon>
        <taxon>Viridiplantae</taxon>
        <taxon>Streptophyta</taxon>
        <taxon>Embryophyta</taxon>
        <taxon>Tracheophyta</taxon>
        <taxon>Spermatophyta</taxon>
        <taxon>Magnoliopsida</taxon>
        <taxon>Liliopsida</taxon>
        <taxon>Zingiberales</taxon>
        <taxon>Musaceae</taxon>
        <taxon>Musa</taxon>
    </lineage>
</organism>
<feature type="region of interest" description="Disordered" evidence="1">
    <location>
        <begin position="97"/>
        <end position="116"/>
    </location>
</feature>
<dbReference type="AlphaFoldDB" id="A0A9E7K2A6"/>
<reference evidence="2" key="1">
    <citation type="submission" date="2022-05" db="EMBL/GenBank/DDBJ databases">
        <title>The Musa troglodytarum L. genome provides insights into the mechanism of non-climacteric behaviour and enrichment of carotenoids.</title>
        <authorList>
            <person name="Wang J."/>
        </authorList>
    </citation>
    <scope>NUCLEOTIDE SEQUENCE</scope>
    <source>
        <tissue evidence="2">Leaf</tissue>
    </source>
</reference>
<keyword evidence="3" id="KW-1185">Reference proteome</keyword>
<protein>
    <submittedName>
        <fullName evidence="2">Uncharacterized protein</fullName>
    </submittedName>
</protein>
<dbReference type="OrthoDB" id="10272608at2759"/>
<feature type="compositionally biased region" description="Basic and acidic residues" evidence="1">
    <location>
        <begin position="58"/>
        <end position="85"/>
    </location>
</feature>
<proteinExistence type="predicted"/>
<evidence type="ECO:0000313" key="3">
    <source>
        <dbReference type="Proteomes" id="UP001055439"/>
    </source>
</evidence>
<feature type="region of interest" description="Disordered" evidence="1">
    <location>
        <begin position="1"/>
        <end position="85"/>
    </location>
</feature>
<evidence type="ECO:0000256" key="1">
    <source>
        <dbReference type="SAM" id="MobiDB-lite"/>
    </source>
</evidence>